<proteinExistence type="predicted"/>
<sequence>MDHIPPPPPYSETDPGTAILTPATSQTDNASLPPAPSAASSADSVIFTPPYTPTESGQHSRDTDLDHVSSNAAAEFFESRPAIGRPSPIPRIYTITITSTSTPRDIPYPADPPLNDVTEQDWATFVNYLFPDHAADVNGEIVDRKLEAEMASLRLESEGRPPTDMAQVEAQLEPLRRTPQAAERLAERLEKIDTTITEWNRGFFEPRSVQIRFIEPEIRFEEAETRAIPGAWIPSDHEILENPEGGEPRETRRGFSFRPFGGIEASARGIKIGPIRADTDGFRIGTNGFVADGRGLRLGNMFIADGNGVSIGGRVFGRRDDRDKDRSFEDRRRGRRGHHGPHGHHGRGRAYGHGRHHRGRSSSTSSSGSSSSSSSSDSDSSVGSLPEFDDLKDQQLPIARQSLLDWMNHPDQPITRKTVRNIKEEIKAAKKSNPRQFDQDVKALRSDVRNLMKEFKDAKRAQKIHRRQLRKEKRTVRRLAKKERRAARKEERRRRKGKDKEEAHVSGGFPAVPGVGHMNHLTAMHSMQAIPNMPISSGARGPFGAEGPFGGRGPFGRGGPRAKVPSFGRTASGAPGMPGMAAMHGAWPFTRGLSTPGCPTSGLMGGPISHSASNIHQQARDLDAEAACEEADALRLRAASTGKQVGEKEKLKKFDQAAKLQEEAEQYRREAERLRSEAVHLDGELARDFEEDQASGVIHH</sequence>
<feature type="compositionally biased region" description="Low complexity" evidence="2">
    <location>
        <begin position="361"/>
        <end position="384"/>
    </location>
</feature>
<feature type="compositionally biased region" description="Basic residues" evidence="2">
    <location>
        <begin position="333"/>
        <end position="360"/>
    </location>
</feature>
<organism evidence="3 4">
    <name type="scientific">Hyphodiscus hymeniophilus</name>
    <dbReference type="NCBI Taxonomy" id="353542"/>
    <lineage>
        <taxon>Eukaryota</taxon>
        <taxon>Fungi</taxon>
        <taxon>Dikarya</taxon>
        <taxon>Ascomycota</taxon>
        <taxon>Pezizomycotina</taxon>
        <taxon>Leotiomycetes</taxon>
        <taxon>Helotiales</taxon>
        <taxon>Hyphodiscaceae</taxon>
        <taxon>Hyphodiscus</taxon>
    </lineage>
</organism>
<evidence type="ECO:0000256" key="2">
    <source>
        <dbReference type="SAM" id="MobiDB-lite"/>
    </source>
</evidence>
<feature type="compositionally biased region" description="Basic and acidic residues" evidence="2">
    <location>
        <begin position="236"/>
        <end position="253"/>
    </location>
</feature>
<dbReference type="EMBL" id="VNKQ01000003">
    <property type="protein sequence ID" value="KAG0651916.1"/>
    <property type="molecule type" value="Genomic_DNA"/>
</dbReference>
<feature type="compositionally biased region" description="Basic residues" evidence="2">
    <location>
        <begin position="467"/>
        <end position="497"/>
    </location>
</feature>
<feature type="compositionally biased region" description="Pro residues" evidence="2">
    <location>
        <begin position="1"/>
        <end position="10"/>
    </location>
</feature>
<dbReference type="AlphaFoldDB" id="A0A9P7B075"/>
<keyword evidence="1" id="KW-0175">Coiled coil</keyword>
<gene>
    <name evidence="3" type="ORF">D0Z07_1135</name>
</gene>
<evidence type="ECO:0000313" key="3">
    <source>
        <dbReference type="EMBL" id="KAG0651916.1"/>
    </source>
</evidence>
<feature type="region of interest" description="Disordered" evidence="2">
    <location>
        <begin position="1"/>
        <end position="64"/>
    </location>
</feature>
<reference evidence="3" key="1">
    <citation type="submission" date="2019-07" db="EMBL/GenBank/DDBJ databases">
        <title>Hyphodiscus hymeniophilus genome sequencing and assembly.</title>
        <authorList>
            <person name="Kramer G."/>
            <person name="Nodwell J."/>
        </authorList>
    </citation>
    <scope>NUCLEOTIDE SEQUENCE</scope>
    <source>
        <strain evidence="3">ATCC 34498</strain>
    </source>
</reference>
<protein>
    <submittedName>
        <fullName evidence="3">Hy</fullName>
    </submittedName>
</protein>
<feature type="region of interest" description="Disordered" evidence="2">
    <location>
        <begin position="312"/>
        <end position="394"/>
    </location>
</feature>
<feature type="region of interest" description="Disordered" evidence="2">
    <location>
        <begin position="467"/>
        <end position="514"/>
    </location>
</feature>
<feature type="compositionally biased region" description="Basic and acidic residues" evidence="2">
    <location>
        <begin position="317"/>
        <end position="332"/>
    </location>
</feature>
<comment type="caution">
    <text evidence="3">The sequence shown here is derived from an EMBL/GenBank/DDBJ whole genome shotgun (WGS) entry which is preliminary data.</text>
</comment>
<dbReference type="Proteomes" id="UP000785200">
    <property type="component" value="Unassembled WGS sequence"/>
</dbReference>
<accession>A0A9P7B075</accession>
<keyword evidence="4" id="KW-1185">Reference proteome</keyword>
<evidence type="ECO:0000313" key="4">
    <source>
        <dbReference type="Proteomes" id="UP000785200"/>
    </source>
</evidence>
<feature type="region of interest" description="Disordered" evidence="2">
    <location>
        <begin position="236"/>
        <end position="257"/>
    </location>
</feature>
<name>A0A9P7B075_9HELO</name>
<feature type="coiled-coil region" evidence="1">
    <location>
        <begin position="650"/>
        <end position="684"/>
    </location>
</feature>
<evidence type="ECO:0000256" key="1">
    <source>
        <dbReference type="SAM" id="Coils"/>
    </source>
</evidence>
<dbReference type="OrthoDB" id="5408998at2759"/>